<sequence length="113" mass="12303">MIRFALISVLVLSTASCGLLSRDKSRNAGSERALPFKAKLSSGDDKRNIAIAVVNKGAGVEEVRESVRFEATKYCLLNYGGSDAAWQISPVSKDWAFTQDGDKLVFNARCTSR</sequence>
<organism evidence="1 2">
    <name type="scientific">Litoreibacter albidus</name>
    <dbReference type="NCBI Taxonomy" id="670155"/>
    <lineage>
        <taxon>Bacteria</taxon>
        <taxon>Pseudomonadati</taxon>
        <taxon>Pseudomonadota</taxon>
        <taxon>Alphaproteobacteria</taxon>
        <taxon>Rhodobacterales</taxon>
        <taxon>Roseobacteraceae</taxon>
        <taxon>Litoreibacter</taxon>
    </lineage>
</organism>
<proteinExistence type="predicted"/>
<dbReference type="OrthoDB" id="7659281at2"/>
<dbReference type="Proteomes" id="UP000199441">
    <property type="component" value="Unassembled WGS sequence"/>
</dbReference>
<evidence type="ECO:0000313" key="2">
    <source>
        <dbReference type="Proteomes" id="UP000199441"/>
    </source>
</evidence>
<dbReference type="EMBL" id="FNOI01000001">
    <property type="protein sequence ID" value="SDW23999.1"/>
    <property type="molecule type" value="Genomic_DNA"/>
</dbReference>
<name>A0A1H2RZC8_9RHOB</name>
<dbReference type="AlphaFoldDB" id="A0A1H2RZC8"/>
<protein>
    <submittedName>
        <fullName evidence="1">Uncharacterized protein</fullName>
    </submittedName>
</protein>
<keyword evidence="2" id="KW-1185">Reference proteome</keyword>
<reference evidence="2" key="1">
    <citation type="submission" date="2016-10" db="EMBL/GenBank/DDBJ databases">
        <authorList>
            <person name="Varghese N."/>
            <person name="Submissions S."/>
        </authorList>
    </citation>
    <scope>NUCLEOTIDE SEQUENCE [LARGE SCALE GENOMIC DNA]</scope>
    <source>
        <strain evidence="2">DSM 26922</strain>
    </source>
</reference>
<accession>A0A1H2RZC8</accession>
<evidence type="ECO:0000313" key="1">
    <source>
        <dbReference type="EMBL" id="SDW23999.1"/>
    </source>
</evidence>
<gene>
    <name evidence="1" type="ORF">SAMN04488001_0634</name>
</gene>
<dbReference type="PROSITE" id="PS51257">
    <property type="entry name" value="PROKAR_LIPOPROTEIN"/>
    <property type="match status" value="1"/>
</dbReference>
<dbReference type="RefSeq" id="WP_089944252.1">
    <property type="nucleotide sequence ID" value="NZ_FNOI01000001.1"/>
</dbReference>
<dbReference type="STRING" id="670155.SAMN04488001_0634"/>